<name>S9V551_9TRYP</name>
<dbReference type="Gene3D" id="1.50.40.10">
    <property type="entry name" value="Mitochondrial carrier domain"/>
    <property type="match status" value="1"/>
</dbReference>
<feature type="repeat" description="Solcar" evidence="6">
    <location>
        <begin position="177"/>
        <end position="273"/>
    </location>
</feature>
<keyword evidence="2 7" id="KW-0813">Transport</keyword>
<organism evidence="10 11">
    <name type="scientific">Strigomonas culicis</name>
    <dbReference type="NCBI Taxonomy" id="28005"/>
    <lineage>
        <taxon>Eukaryota</taxon>
        <taxon>Discoba</taxon>
        <taxon>Euglenozoa</taxon>
        <taxon>Kinetoplastea</taxon>
        <taxon>Metakinetoplastina</taxon>
        <taxon>Trypanosomatida</taxon>
        <taxon>Trypanosomatidae</taxon>
        <taxon>Strigomonadinae</taxon>
        <taxon>Strigomonas</taxon>
    </lineage>
</organism>
<proteinExistence type="inferred from homology"/>
<dbReference type="GO" id="GO:0055085">
    <property type="term" value="P:transmembrane transport"/>
    <property type="evidence" value="ECO:0007669"/>
    <property type="project" value="InterPro"/>
</dbReference>
<dbReference type="PANTHER" id="PTHR24089">
    <property type="entry name" value="SOLUTE CARRIER FAMILY 25"/>
    <property type="match status" value="1"/>
</dbReference>
<protein>
    <submittedName>
        <fullName evidence="10">Solute carrier family 25 (Mitochondrial phosphate transporter), member 23/24/25/41</fullName>
    </submittedName>
</protein>
<feature type="region of interest" description="Disordered" evidence="8">
    <location>
        <begin position="106"/>
        <end position="167"/>
    </location>
</feature>
<evidence type="ECO:0000256" key="3">
    <source>
        <dbReference type="ARBA" id="ARBA00022692"/>
    </source>
</evidence>
<evidence type="ECO:0000256" key="4">
    <source>
        <dbReference type="ARBA" id="ARBA00022737"/>
    </source>
</evidence>
<feature type="region of interest" description="Disordered" evidence="8">
    <location>
        <begin position="1"/>
        <end position="75"/>
    </location>
</feature>
<evidence type="ECO:0000256" key="2">
    <source>
        <dbReference type="ARBA" id="ARBA00022448"/>
    </source>
</evidence>
<evidence type="ECO:0000256" key="5">
    <source>
        <dbReference type="ARBA" id="ARBA00023136"/>
    </source>
</evidence>
<dbReference type="InterPro" id="IPR018108">
    <property type="entry name" value="MCP_transmembrane"/>
</dbReference>
<evidence type="ECO:0000313" key="9">
    <source>
        <dbReference type="EMBL" id="EPY30126.1"/>
    </source>
</evidence>
<dbReference type="InterPro" id="IPR023395">
    <property type="entry name" value="MCP_dom_sf"/>
</dbReference>
<keyword evidence="4" id="KW-0677">Repeat</keyword>
<evidence type="ECO:0000313" key="11">
    <source>
        <dbReference type="Proteomes" id="UP000015354"/>
    </source>
</evidence>
<sequence>MSFMVKKNDPSLDGDSSSRGGAVVQSLATVSHRVMGTQPDCEKEKGKPLDHTSSGTKHGSSESRSSAPATDNIDVIEERMHEKYLLQHKDEMHRRKDEVERLRRESRILDSSSKDPHASNHHHLLSDASSTEDAPPREFYDAEHHARPDTNNSTSAVSEENNESDGKNKLHFRRDWYSTVSTFIAGGVAGAASRTLTAPLDRIKLIVQEGHLVNVQEGTSIQARKHARIIDVGRLIYQDGGWKGFWRGNLVNCFKAGPEFAIVFSIRRYMSSLYDDCVEREQVRLNKAVRERRVSEKVKHEIEEHERVQREAMTGVPESHAEAHALTDQQQTLLWRRELGQEASIFTPPFNRLGMLANVPSLAINCTIGAAAGVGAQSILYPMEVVKTRVVVSKSGEYEGLGSVIREAYAQGGLLEFYKGFTPNLVGIVVYRGLEMGIYSSAQQSIMLYRMQLQGKSRKEAALTAAEVGTVGMVGSTVAQTISYPLNVVRTRLQTQGSRGREKKYKGMIDCMVKMVRAKGVRSLFSGITANYLKAVPASGVTFMVFEKVESLLVGEDD</sequence>
<feature type="compositionally biased region" description="Basic and acidic residues" evidence="8">
    <location>
        <begin position="134"/>
        <end position="148"/>
    </location>
</feature>
<dbReference type="PRINTS" id="PR00926">
    <property type="entry name" value="MITOCARRIER"/>
</dbReference>
<dbReference type="GO" id="GO:0016020">
    <property type="term" value="C:membrane"/>
    <property type="evidence" value="ECO:0007669"/>
    <property type="project" value="UniProtKB-SubCell"/>
</dbReference>
<comment type="caution">
    <text evidence="10">The sequence shown here is derived from an EMBL/GenBank/DDBJ whole genome shotgun (WGS) entry which is preliminary data.</text>
</comment>
<reference evidence="10 11" key="1">
    <citation type="journal article" date="2013" name="PLoS ONE">
        <title>Predicting the Proteins of Angomonas deanei, Strigomonas culicis and Their Respective Endosymbionts Reveals New Aspects of the Trypanosomatidae Family.</title>
        <authorList>
            <person name="Motta M.C."/>
            <person name="Martins A.C."/>
            <person name="de Souza S.S."/>
            <person name="Catta-Preta C.M."/>
            <person name="Silva R."/>
            <person name="Klein C.C."/>
            <person name="de Almeida L.G."/>
            <person name="de Lima Cunha O."/>
            <person name="Ciapina L.P."/>
            <person name="Brocchi M."/>
            <person name="Colabardini A.C."/>
            <person name="de Araujo Lima B."/>
            <person name="Machado C.R."/>
            <person name="de Almeida Soares C.M."/>
            <person name="Probst C.M."/>
            <person name="de Menezes C.B."/>
            <person name="Thompson C.E."/>
            <person name="Bartholomeu D.C."/>
            <person name="Gradia D.F."/>
            <person name="Pavoni D.P."/>
            <person name="Grisard E.C."/>
            <person name="Fantinatti-Garboggini F."/>
            <person name="Marchini F.K."/>
            <person name="Rodrigues-Luiz G.F."/>
            <person name="Wagner G."/>
            <person name="Goldman G.H."/>
            <person name="Fietto J.L."/>
            <person name="Elias M.C."/>
            <person name="Goldman M.H."/>
            <person name="Sagot M.F."/>
            <person name="Pereira M."/>
            <person name="Stoco P.H."/>
            <person name="de Mendonca-Neto R.P."/>
            <person name="Teixeira S.M."/>
            <person name="Maciel T.E."/>
            <person name="de Oliveira Mendes T.A."/>
            <person name="Urmenyi T.P."/>
            <person name="de Souza W."/>
            <person name="Schenkman S."/>
            <person name="de Vasconcelos A.T."/>
        </authorList>
    </citation>
    <scope>NUCLEOTIDE SEQUENCE [LARGE SCALE GENOMIC DNA]</scope>
</reference>
<evidence type="ECO:0000256" key="1">
    <source>
        <dbReference type="ARBA" id="ARBA00004141"/>
    </source>
</evidence>
<accession>S9V551</accession>
<keyword evidence="11" id="KW-1185">Reference proteome</keyword>
<dbReference type="OrthoDB" id="270584at2759"/>
<reference evidence="10" key="2">
    <citation type="submission" date="2013-03" db="EMBL/GenBank/DDBJ databases">
        <authorList>
            <person name="Motta M.C.M."/>
            <person name="Martins A.C.A."/>
            <person name="Preta C.M.C.C."/>
            <person name="Silva R."/>
            <person name="de Souza S.S."/>
            <person name="Klein C.C."/>
            <person name="de Almeida L.G.P."/>
            <person name="Cunha O.L."/>
            <person name="Colabardini A.C."/>
            <person name="Lima B.A."/>
            <person name="Machado C.R."/>
            <person name="Soares C.M.A."/>
            <person name="de Menezes C.B.A."/>
            <person name="Bartolomeu D.C."/>
            <person name="Grisard E.C."/>
            <person name="Fantinatti-Garboggini F."/>
            <person name="Rodrigues-Luiz G.F."/>
            <person name="Wagner G."/>
            <person name="Goldman G.H."/>
            <person name="Fietto J.L.R."/>
            <person name="Ciapina L.P."/>
            <person name="Brocchi M."/>
            <person name="Elias M.C."/>
            <person name="Goldman M.H.S."/>
            <person name="Sagot M.-F."/>
            <person name="Pereira M."/>
            <person name="Stoco P.H."/>
            <person name="Teixeira S.M.R."/>
            <person name="de Mendonca-Neto R.P."/>
            <person name="Maciel T.E.F."/>
            <person name="Mendes T.A.O."/>
            <person name="Urmenyi T.P."/>
            <person name="Teixeira M.M.G."/>
            <person name="de Camargo E.F.P."/>
            <person name="de Sousa W."/>
            <person name="Schenkman S."/>
            <person name="de Vasconcelos A.T.R."/>
        </authorList>
    </citation>
    <scope>NUCLEOTIDE SEQUENCE</scope>
</reference>
<dbReference type="Proteomes" id="UP000015354">
    <property type="component" value="Unassembled WGS sequence"/>
</dbReference>
<dbReference type="InterPro" id="IPR002067">
    <property type="entry name" value="MCP"/>
</dbReference>
<keyword evidence="5 6" id="KW-0472">Membrane</keyword>
<dbReference type="AlphaFoldDB" id="S9V551"/>
<feature type="compositionally biased region" description="Basic and acidic residues" evidence="8">
    <location>
        <begin position="40"/>
        <end position="50"/>
    </location>
</feature>
<evidence type="ECO:0000256" key="6">
    <source>
        <dbReference type="PROSITE-ProRule" id="PRU00282"/>
    </source>
</evidence>
<keyword evidence="3 6" id="KW-0812">Transmembrane</keyword>
<feature type="repeat" description="Solcar" evidence="6">
    <location>
        <begin position="360"/>
        <end position="445"/>
    </location>
</feature>
<dbReference type="EMBL" id="ATMH01000803">
    <property type="protein sequence ID" value="EPY36003.1"/>
    <property type="molecule type" value="Genomic_DNA"/>
</dbReference>
<feature type="compositionally biased region" description="Basic and acidic residues" evidence="8">
    <location>
        <begin position="1"/>
        <end position="10"/>
    </location>
</feature>
<evidence type="ECO:0000256" key="7">
    <source>
        <dbReference type="RuleBase" id="RU000488"/>
    </source>
</evidence>
<feature type="compositionally biased region" description="Polar residues" evidence="8">
    <location>
        <begin position="51"/>
        <end position="69"/>
    </location>
</feature>
<dbReference type="EMBL" id="ATMH01004223">
    <property type="protein sequence ID" value="EPY30126.1"/>
    <property type="molecule type" value="Genomic_DNA"/>
</dbReference>
<feature type="compositionally biased region" description="Basic and acidic residues" evidence="8">
    <location>
        <begin position="106"/>
        <end position="118"/>
    </location>
</feature>
<dbReference type="SUPFAM" id="SSF103506">
    <property type="entry name" value="Mitochondrial carrier"/>
    <property type="match status" value="1"/>
</dbReference>
<comment type="subcellular location">
    <subcellularLocation>
        <location evidence="1">Membrane</location>
        <topology evidence="1">Multi-pass membrane protein</topology>
    </subcellularLocation>
</comment>
<dbReference type="PROSITE" id="PS50920">
    <property type="entry name" value="SOLCAR"/>
    <property type="match status" value="3"/>
</dbReference>
<evidence type="ECO:0000256" key="8">
    <source>
        <dbReference type="SAM" id="MobiDB-lite"/>
    </source>
</evidence>
<evidence type="ECO:0000313" key="10">
    <source>
        <dbReference type="EMBL" id="EPY36003.1"/>
    </source>
</evidence>
<dbReference type="Pfam" id="PF00153">
    <property type="entry name" value="Mito_carr"/>
    <property type="match status" value="3"/>
</dbReference>
<feature type="compositionally biased region" description="Polar residues" evidence="8">
    <location>
        <begin position="149"/>
        <end position="159"/>
    </location>
</feature>
<feature type="repeat" description="Solcar" evidence="6">
    <location>
        <begin position="463"/>
        <end position="552"/>
    </location>
</feature>
<comment type="similarity">
    <text evidence="7">Belongs to the mitochondrial carrier (TC 2.A.29) family.</text>
</comment>
<gene>
    <name evidence="10" type="ORF">STCU_00803</name>
    <name evidence="9" type="ORF">STCU_04223</name>
</gene>